<keyword evidence="2" id="KW-0341">Growth regulation</keyword>
<dbReference type="GO" id="GO:0005634">
    <property type="term" value="C:nucleus"/>
    <property type="evidence" value="ECO:0007669"/>
    <property type="project" value="UniProtKB-SubCell"/>
</dbReference>
<feature type="domain" description="BES1/BZR1 plant transcription factor N-terminal" evidence="9">
    <location>
        <begin position="40"/>
        <end position="140"/>
    </location>
</feature>
<dbReference type="GO" id="GO:0009742">
    <property type="term" value="P:brassinosteroid mediated signaling pathway"/>
    <property type="evidence" value="ECO:0007669"/>
    <property type="project" value="UniProtKB-UniRule"/>
</dbReference>
<feature type="region of interest" description="Disordered" evidence="8">
    <location>
        <begin position="181"/>
        <end position="204"/>
    </location>
</feature>
<evidence type="ECO:0000256" key="2">
    <source>
        <dbReference type="ARBA" id="ARBA00022604"/>
    </source>
</evidence>
<feature type="compositionally biased region" description="Low complexity" evidence="8">
    <location>
        <begin position="181"/>
        <end position="193"/>
    </location>
</feature>
<feature type="compositionally biased region" description="Gly residues" evidence="8">
    <location>
        <begin position="1"/>
        <end position="36"/>
    </location>
</feature>
<dbReference type="AlphaFoldDB" id="A0A8T0X6U9"/>
<keyword evidence="5 7" id="KW-0238">DNA-binding</keyword>
<evidence type="ECO:0000259" key="9">
    <source>
        <dbReference type="Pfam" id="PF05687"/>
    </source>
</evidence>
<comment type="caution">
    <text evidence="10">The sequence shown here is derived from an EMBL/GenBank/DDBJ whole genome shotgun (WGS) entry which is preliminary data.</text>
</comment>
<reference evidence="10" key="1">
    <citation type="submission" date="2020-05" db="EMBL/GenBank/DDBJ databases">
        <title>WGS assembly of Panicum virgatum.</title>
        <authorList>
            <person name="Lovell J.T."/>
            <person name="Jenkins J."/>
            <person name="Shu S."/>
            <person name="Juenger T.E."/>
            <person name="Schmutz J."/>
        </authorList>
    </citation>
    <scope>NUCLEOTIDE SEQUENCE</scope>
    <source>
        <strain evidence="10">AP13</strain>
    </source>
</reference>
<feature type="compositionally biased region" description="Polar residues" evidence="8">
    <location>
        <begin position="194"/>
        <end position="203"/>
    </location>
</feature>
<dbReference type="Pfam" id="PF05687">
    <property type="entry name" value="BES1_N"/>
    <property type="match status" value="1"/>
</dbReference>
<evidence type="ECO:0000256" key="8">
    <source>
        <dbReference type="SAM" id="MobiDB-lite"/>
    </source>
</evidence>
<evidence type="ECO:0000256" key="6">
    <source>
        <dbReference type="ARBA" id="ARBA00023163"/>
    </source>
</evidence>
<evidence type="ECO:0000313" key="10">
    <source>
        <dbReference type="EMBL" id="KAG2657282.1"/>
    </source>
</evidence>
<dbReference type="Proteomes" id="UP000823388">
    <property type="component" value="Chromosome 1K"/>
</dbReference>
<keyword evidence="6 7" id="KW-0804">Transcription</keyword>
<accession>A0A8T0X6U9</accession>
<comment type="function">
    <text evidence="7">Functions in brassinosteroid signaling. May function as transcriptional repressor.</text>
</comment>
<feature type="region of interest" description="Disordered" evidence="8">
    <location>
        <begin position="372"/>
        <end position="391"/>
    </location>
</feature>
<keyword evidence="4 7" id="KW-0805">Transcription regulation</keyword>
<dbReference type="PANTHER" id="PTHR31506">
    <property type="entry name" value="BES1/BZR1 HOMOLOG PROTEIN 3-RELATED"/>
    <property type="match status" value="1"/>
</dbReference>
<keyword evidence="3 7" id="KW-1070">Brassinosteroid signaling pathway</keyword>
<dbReference type="GO" id="GO:0003677">
    <property type="term" value="F:DNA binding"/>
    <property type="evidence" value="ECO:0007669"/>
    <property type="project" value="UniProtKB-UniRule"/>
</dbReference>
<dbReference type="PANTHER" id="PTHR31506:SF22">
    <property type="entry name" value="PROTEIN BRASSINAZOLE-RESISTANT 2"/>
    <property type="match status" value="1"/>
</dbReference>
<proteinExistence type="inferred from homology"/>
<evidence type="ECO:0000313" key="11">
    <source>
        <dbReference type="Proteomes" id="UP000823388"/>
    </source>
</evidence>
<organism evidence="10 11">
    <name type="scientific">Panicum virgatum</name>
    <name type="common">Blackwell switchgrass</name>
    <dbReference type="NCBI Taxonomy" id="38727"/>
    <lineage>
        <taxon>Eukaryota</taxon>
        <taxon>Viridiplantae</taxon>
        <taxon>Streptophyta</taxon>
        <taxon>Embryophyta</taxon>
        <taxon>Tracheophyta</taxon>
        <taxon>Spermatophyta</taxon>
        <taxon>Magnoliopsida</taxon>
        <taxon>Liliopsida</taxon>
        <taxon>Poales</taxon>
        <taxon>Poaceae</taxon>
        <taxon>PACMAD clade</taxon>
        <taxon>Panicoideae</taxon>
        <taxon>Panicodae</taxon>
        <taxon>Paniceae</taxon>
        <taxon>Panicinae</taxon>
        <taxon>Panicum</taxon>
        <taxon>Panicum sect. Hiantes</taxon>
    </lineage>
</organism>
<sequence>MNGGGMVGAGVGAGAGGSSGGGGDEGRGAGRSGNGSGPVRVTSFSERENNRRRERRRRLVTSRIFAGLRNHGNYILPRHCDNNEVLRALCDEAGWIVEPDGTTYRRGCRPPPHMRGGFGGSAPVSPGSSYPVTPTAPYGMGSGPSSYLTLGGGGGLFYGAAARGAAGSNGLADWFRSLPSAPDSGASSSTSAPVTPQNGSPPQTMFERWVAENNAAAGGVSNLQPRRAAGLSRYAFPQQPITMPPSPVGGGAPVDPLRLLAGIQISTAAGAAAAANNNSRVRAYSPLGTPALPSLFGAGAPSFMLRAPGPVLQVSGGPWAPPVPAPAACAGGPWAAPAPAPAAWAGGGGDVEMAPREFSFAWEGEAVSEDYADEDALELTLGNSRTRADRA</sequence>
<feature type="region of interest" description="Disordered" evidence="8">
    <location>
        <begin position="1"/>
        <end position="55"/>
    </location>
</feature>
<evidence type="ECO:0000256" key="4">
    <source>
        <dbReference type="ARBA" id="ARBA00023015"/>
    </source>
</evidence>
<keyword evidence="11" id="KW-1185">Reference proteome</keyword>
<comment type="similarity">
    <text evidence="1 7">Belongs to the BZR/LAT61 family.</text>
</comment>
<evidence type="ECO:0000256" key="3">
    <source>
        <dbReference type="ARBA" id="ARBA00022626"/>
    </source>
</evidence>
<dbReference type="InterPro" id="IPR008540">
    <property type="entry name" value="BES1_N"/>
</dbReference>
<name>A0A8T0X6U9_PANVG</name>
<gene>
    <name evidence="10" type="ORF">PVAP13_1KG181400</name>
</gene>
<dbReference type="EMBL" id="CM029037">
    <property type="protein sequence ID" value="KAG2657282.1"/>
    <property type="molecule type" value="Genomic_DNA"/>
</dbReference>
<evidence type="ECO:0000256" key="5">
    <source>
        <dbReference type="ARBA" id="ARBA00023125"/>
    </source>
</evidence>
<dbReference type="InterPro" id="IPR033264">
    <property type="entry name" value="BZR"/>
</dbReference>
<dbReference type="GO" id="GO:0006351">
    <property type="term" value="P:DNA-templated transcription"/>
    <property type="evidence" value="ECO:0007669"/>
    <property type="project" value="InterPro"/>
</dbReference>
<evidence type="ECO:0000256" key="7">
    <source>
        <dbReference type="RuleBase" id="RU369040"/>
    </source>
</evidence>
<protein>
    <recommendedName>
        <fullName evidence="7">Protein BZR1 homolog</fullName>
    </recommendedName>
    <alternativeName>
        <fullName evidence="7">Protein BRASSINAZOLE-RESISTANT 1 homolog</fullName>
    </alternativeName>
</protein>
<evidence type="ECO:0000256" key="1">
    <source>
        <dbReference type="ARBA" id="ARBA00005909"/>
    </source>
</evidence>
<comment type="subcellular location">
    <subcellularLocation>
        <location evidence="7">Nucleus</location>
    </subcellularLocation>
</comment>
<dbReference type="GO" id="GO:0003700">
    <property type="term" value="F:DNA-binding transcription factor activity"/>
    <property type="evidence" value="ECO:0007669"/>
    <property type="project" value="UniProtKB-UniRule"/>
</dbReference>